<keyword evidence="3" id="KW-1185">Reference proteome</keyword>
<protein>
    <submittedName>
        <fullName evidence="2">Uncharacterized protein</fullName>
    </submittedName>
</protein>
<organism evidence="2 3">
    <name type="scientific">Pseudonocardia eucalypti</name>
    <dbReference type="NCBI Taxonomy" id="648755"/>
    <lineage>
        <taxon>Bacteria</taxon>
        <taxon>Bacillati</taxon>
        <taxon>Actinomycetota</taxon>
        <taxon>Actinomycetes</taxon>
        <taxon>Pseudonocardiales</taxon>
        <taxon>Pseudonocardiaceae</taxon>
        <taxon>Pseudonocardia</taxon>
    </lineage>
</organism>
<proteinExistence type="predicted"/>
<dbReference type="Proteomes" id="UP001428817">
    <property type="component" value="Unassembled WGS sequence"/>
</dbReference>
<evidence type="ECO:0000313" key="2">
    <source>
        <dbReference type="EMBL" id="GAA5144218.1"/>
    </source>
</evidence>
<accession>A0ABP9PCI3</accession>
<sequence>MLTTVTHRLDRATAPTGGSRPDAGLKIGLGEPARLLFPAGCRPFRLRVAYWALSSLFAERKLSPINSATRPDPACARHT</sequence>
<name>A0ABP9PCI3_9PSEU</name>
<gene>
    <name evidence="2" type="ORF">GCM10023321_00080</name>
</gene>
<comment type="caution">
    <text evidence="2">The sequence shown here is derived from an EMBL/GenBank/DDBJ whole genome shotgun (WGS) entry which is preliminary data.</text>
</comment>
<reference evidence="3" key="1">
    <citation type="journal article" date="2019" name="Int. J. Syst. Evol. Microbiol.">
        <title>The Global Catalogue of Microorganisms (GCM) 10K type strain sequencing project: providing services to taxonomists for standard genome sequencing and annotation.</title>
        <authorList>
            <consortium name="The Broad Institute Genomics Platform"/>
            <consortium name="The Broad Institute Genome Sequencing Center for Infectious Disease"/>
            <person name="Wu L."/>
            <person name="Ma J."/>
        </authorList>
    </citation>
    <scope>NUCLEOTIDE SEQUENCE [LARGE SCALE GENOMIC DNA]</scope>
    <source>
        <strain evidence="3">JCM 18303</strain>
    </source>
</reference>
<evidence type="ECO:0000256" key="1">
    <source>
        <dbReference type="SAM" id="MobiDB-lite"/>
    </source>
</evidence>
<evidence type="ECO:0000313" key="3">
    <source>
        <dbReference type="Proteomes" id="UP001428817"/>
    </source>
</evidence>
<dbReference type="EMBL" id="BAABJP010000001">
    <property type="protein sequence ID" value="GAA5144218.1"/>
    <property type="molecule type" value="Genomic_DNA"/>
</dbReference>
<feature type="region of interest" description="Disordered" evidence="1">
    <location>
        <begin position="1"/>
        <end position="24"/>
    </location>
</feature>